<reference evidence="1 2" key="1">
    <citation type="journal article" date="2014" name="Genome Announc.">
        <title>Complete Genome Sequence of Bacillus cereus Sensu Lato Bacteriophage Bcp1.</title>
        <authorList>
            <person name="Schuch R."/>
            <person name="Pelzek A.J."/>
            <person name="Fazzini M.M."/>
            <person name="Nelson D.C."/>
            <person name="Fischetti V.A."/>
        </authorList>
    </citation>
    <scope>NUCLEOTIDE SEQUENCE [LARGE SCALE GENOMIC DNA]</scope>
</reference>
<keyword evidence="2" id="KW-1185">Reference proteome</keyword>
<dbReference type="RefSeq" id="YP_009031374.1">
    <property type="nucleotide sequence ID" value="NC_024137.1"/>
</dbReference>
<proteinExistence type="predicted"/>
<name>X2JN81_9CAUD</name>
<organism evidence="1 2">
    <name type="scientific">Bacillus phage Bcp1</name>
    <dbReference type="NCBI Taxonomy" id="584892"/>
    <lineage>
        <taxon>Viruses</taxon>
        <taxon>Duplodnaviria</taxon>
        <taxon>Heunggongvirae</taxon>
        <taxon>Uroviricota</taxon>
        <taxon>Caudoviricetes</taxon>
        <taxon>Herelleviridae</taxon>
        <taxon>Bastillevirinae</taxon>
        <taxon>Caeruleovirus</taxon>
        <taxon>Caeruleovirus Bcp1</taxon>
    </lineage>
</organism>
<dbReference type="GeneID" id="19487299"/>
<gene>
    <name evidence="1" type="ORF">Bcp1_093</name>
</gene>
<protein>
    <submittedName>
        <fullName evidence="1">Minor structural protein</fullName>
    </submittedName>
</protein>
<dbReference type="EMBL" id="KJ451625">
    <property type="protein sequence ID" value="AHN66568.1"/>
    <property type="molecule type" value="Genomic_DNA"/>
</dbReference>
<accession>X2JN81</accession>
<evidence type="ECO:0000313" key="1">
    <source>
        <dbReference type="EMBL" id="AHN66568.1"/>
    </source>
</evidence>
<dbReference type="Proteomes" id="UP000019744">
    <property type="component" value="Segment"/>
</dbReference>
<dbReference type="KEGG" id="vg:19487299"/>
<evidence type="ECO:0000313" key="2">
    <source>
        <dbReference type="Proteomes" id="UP000019744"/>
    </source>
</evidence>
<sequence>MNINGIRVSQLDGNGSEVGYTQITPSEFAGYYQNNGTFEKVFYLNGDETVTKKLRATNEITLGNIKILSIQSKDSTGWAFVSNKVQ</sequence>